<dbReference type="PANTHER" id="PTHR33564">
    <property type="entry name" value="TRANSMEMBRANE PROTEIN"/>
    <property type="match status" value="1"/>
</dbReference>
<organism evidence="1 2">
    <name type="scientific">Corchorus olitorius</name>
    <dbReference type="NCBI Taxonomy" id="93759"/>
    <lineage>
        <taxon>Eukaryota</taxon>
        <taxon>Viridiplantae</taxon>
        <taxon>Streptophyta</taxon>
        <taxon>Embryophyta</taxon>
        <taxon>Tracheophyta</taxon>
        <taxon>Spermatophyta</taxon>
        <taxon>Magnoliopsida</taxon>
        <taxon>eudicotyledons</taxon>
        <taxon>Gunneridae</taxon>
        <taxon>Pentapetalae</taxon>
        <taxon>rosids</taxon>
        <taxon>malvids</taxon>
        <taxon>Malvales</taxon>
        <taxon>Malvaceae</taxon>
        <taxon>Grewioideae</taxon>
        <taxon>Apeibeae</taxon>
        <taxon>Corchorus</taxon>
    </lineage>
</organism>
<protein>
    <submittedName>
        <fullName evidence="1">Uncharacterized protein</fullName>
    </submittedName>
</protein>
<evidence type="ECO:0000313" key="1">
    <source>
        <dbReference type="EMBL" id="OMP00057.1"/>
    </source>
</evidence>
<keyword evidence="2" id="KW-1185">Reference proteome</keyword>
<comment type="caution">
    <text evidence="1">The sequence shown here is derived from an EMBL/GenBank/DDBJ whole genome shotgun (WGS) entry which is preliminary data.</text>
</comment>
<dbReference type="PANTHER" id="PTHR33564:SF15">
    <property type="entry name" value="PROTEIN, PUTATIVE-RELATED"/>
    <property type="match status" value="1"/>
</dbReference>
<reference evidence="2" key="1">
    <citation type="submission" date="2013-09" db="EMBL/GenBank/DDBJ databases">
        <title>Corchorus olitorius genome sequencing.</title>
        <authorList>
            <person name="Alam M."/>
            <person name="Haque M.S."/>
            <person name="Islam M.S."/>
            <person name="Emdad E.M."/>
            <person name="Islam M.M."/>
            <person name="Ahmed B."/>
            <person name="Halim A."/>
            <person name="Hossen Q.M.M."/>
            <person name="Hossain M.Z."/>
            <person name="Ahmed R."/>
            <person name="Khan M.M."/>
            <person name="Islam R."/>
            <person name="Rashid M.M."/>
            <person name="Khan S.A."/>
            <person name="Rahman M.S."/>
            <person name="Alam M."/>
            <person name="Yahiya A.S."/>
            <person name="Khan M.S."/>
            <person name="Azam M.S."/>
            <person name="Haque T."/>
            <person name="Lashkar M.Z.H."/>
            <person name="Akhand A.I."/>
            <person name="Morshed G."/>
            <person name="Roy S."/>
            <person name="Uddin K.S."/>
            <person name="Rabeya T."/>
            <person name="Hossain A.S."/>
            <person name="Chowdhury A."/>
            <person name="Snigdha A.R."/>
            <person name="Mortoza M.S."/>
            <person name="Matin S.A."/>
            <person name="Hoque S.M.E."/>
            <person name="Islam M.K."/>
            <person name="Roy D.K."/>
            <person name="Haider R."/>
            <person name="Moosa M.M."/>
            <person name="Elias S.M."/>
            <person name="Hasan A.M."/>
            <person name="Jahan S."/>
            <person name="Shafiuddin M."/>
            <person name="Mahmood N."/>
            <person name="Shommy N.S."/>
        </authorList>
    </citation>
    <scope>NUCLEOTIDE SEQUENCE [LARGE SCALE GENOMIC DNA]</scope>
    <source>
        <strain evidence="2">cv. O-4</strain>
    </source>
</reference>
<dbReference type="STRING" id="93759.A0A1R3JZ01"/>
<proteinExistence type="predicted"/>
<dbReference type="Proteomes" id="UP000187203">
    <property type="component" value="Unassembled WGS sequence"/>
</dbReference>
<dbReference type="OrthoDB" id="695890at2759"/>
<accession>A0A1R3JZ01</accession>
<dbReference type="EMBL" id="AWUE01014983">
    <property type="protein sequence ID" value="OMP00057.1"/>
    <property type="molecule type" value="Genomic_DNA"/>
</dbReference>
<name>A0A1R3JZ01_9ROSI</name>
<dbReference type="AlphaFoldDB" id="A0A1R3JZ01"/>
<evidence type="ECO:0000313" key="2">
    <source>
        <dbReference type="Proteomes" id="UP000187203"/>
    </source>
</evidence>
<gene>
    <name evidence="1" type="ORF">COLO4_12950</name>
</gene>
<sequence length="129" mass="14502">MSSGICSQGLVLATAMVVSSTVIFLTFSSSRQKPFSPPPKQTLRSCLCSEGKKRDRKKKKVHFAENVKDTRGNGEEYRKEQTRKIIAAAETVGRSRNLDGFCRNEMPANRVALYSGILRDRVHRTECSY</sequence>